<comment type="caution">
    <text evidence="1">The sequence shown here is derived from an EMBL/GenBank/DDBJ whole genome shotgun (WGS) entry which is preliminary data.</text>
</comment>
<proteinExistence type="predicted"/>
<accession>A0A0F9IVC8</accession>
<sequence length="253" mass="29552">MNCIQNFRRLLVIAILVYKSETSRKDPDRRFKHWLNFYRLSQTNLPIRIFTDYKSEIQTLNGYPVTSISAIPPISSSNNVLAYGDWLRAELYDIIQQPFVYMDIDCLLLQPIDDIIESVNTGMAMAFNAGEAVVRLTSFFAEDKYEQLNKHFNSGVMVFNRSFKEEYRKQFQDNPNNHNRNWMIYGELIWGDINRKHGSMLDSEYNVLISDVISNHFRPTNPKILHCHGDSVEDVLSLVRWISSSFRHSLNAN</sequence>
<organism evidence="1">
    <name type="scientific">marine sediment metagenome</name>
    <dbReference type="NCBI Taxonomy" id="412755"/>
    <lineage>
        <taxon>unclassified sequences</taxon>
        <taxon>metagenomes</taxon>
        <taxon>ecological metagenomes</taxon>
    </lineage>
</organism>
<dbReference type="InterPro" id="IPR029044">
    <property type="entry name" value="Nucleotide-diphossugar_trans"/>
</dbReference>
<protein>
    <recommendedName>
        <fullName evidence="2">Nucleotide-diphospho-sugar transferase domain-containing protein</fullName>
    </recommendedName>
</protein>
<reference evidence="1" key="1">
    <citation type="journal article" date="2015" name="Nature">
        <title>Complex archaea that bridge the gap between prokaryotes and eukaryotes.</title>
        <authorList>
            <person name="Spang A."/>
            <person name="Saw J.H."/>
            <person name="Jorgensen S.L."/>
            <person name="Zaremba-Niedzwiedzka K."/>
            <person name="Martijn J."/>
            <person name="Lind A.E."/>
            <person name="van Eijk R."/>
            <person name="Schleper C."/>
            <person name="Guy L."/>
            <person name="Ettema T.J."/>
        </authorList>
    </citation>
    <scope>NUCLEOTIDE SEQUENCE</scope>
</reference>
<gene>
    <name evidence="1" type="ORF">LCGC14_1533360</name>
</gene>
<dbReference type="EMBL" id="LAZR01011513">
    <property type="protein sequence ID" value="KKM61274.1"/>
    <property type="molecule type" value="Genomic_DNA"/>
</dbReference>
<evidence type="ECO:0000313" key="1">
    <source>
        <dbReference type="EMBL" id="KKM61274.1"/>
    </source>
</evidence>
<evidence type="ECO:0008006" key="2">
    <source>
        <dbReference type="Google" id="ProtNLM"/>
    </source>
</evidence>
<name>A0A0F9IVC8_9ZZZZ</name>
<dbReference type="AlphaFoldDB" id="A0A0F9IVC8"/>
<dbReference type="Gene3D" id="3.90.550.10">
    <property type="entry name" value="Spore Coat Polysaccharide Biosynthesis Protein SpsA, Chain A"/>
    <property type="match status" value="1"/>
</dbReference>
<dbReference type="SUPFAM" id="SSF53448">
    <property type="entry name" value="Nucleotide-diphospho-sugar transferases"/>
    <property type="match status" value="1"/>
</dbReference>